<keyword evidence="1" id="KW-0808">Transferase</keyword>
<dbReference type="GO" id="GO:0016301">
    <property type="term" value="F:kinase activity"/>
    <property type="evidence" value="ECO:0007669"/>
    <property type="project" value="UniProtKB-KW"/>
</dbReference>
<protein>
    <submittedName>
        <fullName evidence="1">Phosphatidylinositol kinase</fullName>
    </submittedName>
</protein>
<evidence type="ECO:0000313" key="1">
    <source>
        <dbReference type="EMBL" id="MEB3103591.1"/>
    </source>
</evidence>
<gene>
    <name evidence="1" type="ORF">VF724_18300</name>
</gene>
<comment type="caution">
    <text evidence="1">The sequence shown here is derived from an EMBL/GenBank/DDBJ whole genome shotgun (WGS) entry which is preliminary data.</text>
</comment>
<reference evidence="1" key="1">
    <citation type="submission" date="2023-12" db="EMBL/GenBank/DDBJ databases">
        <title>Fervidustalea candida gen. nov., sp. nov., a novel member of the family Paenibacillaceae isolated from a geothermal area.</title>
        <authorList>
            <person name="Li W.-J."/>
            <person name="Jiao J.-Y."/>
            <person name="Chen Y."/>
        </authorList>
    </citation>
    <scope>NUCLEOTIDE SEQUENCE</scope>
    <source>
        <strain evidence="1">SYSU GA230002</strain>
    </source>
</reference>
<keyword evidence="1" id="KW-0418">Kinase</keyword>
<evidence type="ECO:0000313" key="2">
    <source>
        <dbReference type="Proteomes" id="UP001310386"/>
    </source>
</evidence>
<organism evidence="1 2">
    <name type="scientific">Ferviditalea candida</name>
    <dbReference type="NCBI Taxonomy" id="3108399"/>
    <lineage>
        <taxon>Bacteria</taxon>
        <taxon>Bacillati</taxon>
        <taxon>Bacillota</taxon>
        <taxon>Bacilli</taxon>
        <taxon>Bacillales</taxon>
        <taxon>Paenibacillaceae</taxon>
        <taxon>Ferviditalea</taxon>
    </lineage>
</organism>
<dbReference type="Proteomes" id="UP001310386">
    <property type="component" value="Unassembled WGS sequence"/>
</dbReference>
<dbReference type="RefSeq" id="WP_371755720.1">
    <property type="nucleotide sequence ID" value="NZ_JAYJLD010000041.1"/>
</dbReference>
<keyword evidence="2" id="KW-1185">Reference proteome</keyword>
<sequence length="89" mass="10253">MMHQYPYHVCMQYLHRYVRVQMNDGKVYEGFIANVDQEKVTLAIPAPEKEGEHRQFFGTFGGFFPYGRFFPLGLPLAGLGGIYPLGFFI</sequence>
<dbReference type="EMBL" id="JAYJLD010000041">
    <property type="protein sequence ID" value="MEB3103591.1"/>
    <property type="molecule type" value="Genomic_DNA"/>
</dbReference>
<name>A0ABU5ZPD2_9BACL</name>
<accession>A0ABU5ZPD2</accession>
<proteinExistence type="predicted"/>